<sequence>MCEQPWRWNLDYVVDPHGNAVSYYYQPEYNYYGLNKNITTPGTRYTSGGYALRMEYGLRQTKDGNGNNTVYGSAPTNRVVFNTDYRCTPSNGYDCKSAPTSDLDHAMNWPDTPTDGICDDKKACLYGAPSFFTTHQLTSIESQYNKDGKFADLDRWDLSQSFKPTGDALARPLWLDGIQHTGFGTDGSSIQLPPTTFKAQSYANRIDTVGDAYAPLKRNRIIEINNETGGKTGITYTSEIDTQPGGCVAGHTPANPETDTMRCYAVWWTPTGAADPIMDWFRKYVVTDVTQYDNTGGNLPQVTHYDYLGDTAWHYDEGQFTPPKRRTWGQWRGYGLVRTTVGDTKLTTSVSETLYFRGMDGDTLPSDGVRHPDPVVDSD</sequence>
<name>A0ABW3MDZ4_9PSEU</name>
<comment type="caution">
    <text evidence="1">The sequence shown here is derived from an EMBL/GenBank/DDBJ whole genome shotgun (WGS) entry which is preliminary data.</text>
</comment>
<protein>
    <submittedName>
        <fullName evidence="1">Type IV secretion protein Rhs</fullName>
    </submittedName>
</protein>
<proteinExistence type="predicted"/>
<dbReference type="Proteomes" id="UP001597045">
    <property type="component" value="Unassembled WGS sequence"/>
</dbReference>
<organism evidence="1 2">
    <name type="scientific">Kibdelosporangium lantanae</name>
    <dbReference type="NCBI Taxonomy" id="1497396"/>
    <lineage>
        <taxon>Bacteria</taxon>
        <taxon>Bacillati</taxon>
        <taxon>Actinomycetota</taxon>
        <taxon>Actinomycetes</taxon>
        <taxon>Pseudonocardiales</taxon>
        <taxon>Pseudonocardiaceae</taxon>
        <taxon>Kibdelosporangium</taxon>
    </lineage>
</organism>
<feature type="non-terminal residue" evidence="1">
    <location>
        <position position="379"/>
    </location>
</feature>
<gene>
    <name evidence="1" type="ORF">ACFQ1S_24815</name>
</gene>
<keyword evidence="2" id="KW-1185">Reference proteome</keyword>
<reference evidence="2" key="1">
    <citation type="journal article" date="2019" name="Int. J. Syst. Evol. Microbiol.">
        <title>The Global Catalogue of Microorganisms (GCM) 10K type strain sequencing project: providing services to taxonomists for standard genome sequencing and annotation.</title>
        <authorList>
            <consortium name="The Broad Institute Genomics Platform"/>
            <consortium name="The Broad Institute Genome Sequencing Center for Infectious Disease"/>
            <person name="Wu L."/>
            <person name="Ma J."/>
        </authorList>
    </citation>
    <scope>NUCLEOTIDE SEQUENCE [LARGE SCALE GENOMIC DNA]</scope>
    <source>
        <strain evidence="2">JCM 31486</strain>
    </source>
</reference>
<dbReference type="EMBL" id="JBHTIS010001645">
    <property type="protein sequence ID" value="MFD1048521.1"/>
    <property type="molecule type" value="Genomic_DNA"/>
</dbReference>
<evidence type="ECO:0000313" key="1">
    <source>
        <dbReference type="EMBL" id="MFD1048521.1"/>
    </source>
</evidence>
<evidence type="ECO:0000313" key="2">
    <source>
        <dbReference type="Proteomes" id="UP001597045"/>
    </source>
</evidence>
<accession>A0ABW3MDZ4</accession>